<proteinExistence type="predicted"/>
<protein>
    <submittedName>
        <fullName evidence="4">MerR family transcriptional regulator</fullName>
    </submittedName>
</protein>
<feature type="region of interest" description="Disordered" evidence="2">
    <location>
        <begin position="164"/>
        <end position="185"/>
    </location>
</feature>
<evidence type="ECO:0000259" key="3">
    <source>
        <dbReference type="PROSITE" id="PS50937"/>
    </source>
</evidence>
<comment type="caution">
    <text evidence="4">The sequence shown here is derived from an EMBL/GenBank/DDBJ whole genome shotgun (WGS) entry which is preliminary data.</text>
</comment>
<dbReference type="CDD" id="cd01109">
    <property type="entry name" value="HTH_YyaN"/>
    <property type="match status" value="1"/>
</dbReference>
<dbReference type="PROSITE" id="PS00552">
    <property type="entry name" value="HTH_MERR_1"/>
    <property type="match status" value="1"/>
</dbReference>
<evidence type="ECO:0000313" key="5">
    <source>
        <dbReference type="Proteomes" id="UP001197247"/>
    </source>
</evidence>
<dbReference type="InterPro" id="IPR047057">
    <property type="entry name" value="MerR_fam"/>
</dbReference>
<evidence type="ECO:0000313" key="4">
    <source>
        <dbReference type="EMBL" id="MBT0768386.1"/>
    </source>
</evidence>
<dbReference type="SMART" id="SM00422">
    <property type="entry name" value="HTH_MERR"/>
    <property type="match status" value="1"/>
</dbReference>
<name>A0ABS5TDV3_9ACTN</name>
<evidence type="ECO:0000256" key="1">
    <source>
        <dbReference type="ARBA" id="ARBA00023125"/>
    </source>
</evidence>
<dbReference type="InterPro" id="IPR000551">
    <property type="entry name" value="MerR-type_HTH_dom"/>
</dbReference>
<evidence type="ECO:0000256" key="2">
    <source>
        <dbReference type="SAM" id="MobiDB-lite"/>
    </source>
</evidence>
<keyword evidence="1" id="KW-0238">DNA-binding</keyword>
<dbReference type="SUPFAM" id="SSF46955">
    <property type="entry name" value="Putative DNA-binding domain"/>
    <property type="match status" value="1"/>
</dbReference>
<gene>
    <name evidence="4" type="ORF">KIH74_05590</name>
</gene>
<feature type="domain" description="HTH merR-type" evidence="3">
    <location>
        <begin position="4"/>
        <end position="74"/>
    </location>
</feature>
<dbReference type="InterPro" id="IPR009061">
    <property type="entry name" value="DNA-bd_dom_put_sf"/>
</dbReference>
<accession>A0ABS5TDV3</accession>
<dbReference type="Proteomes" id="UP001197247">
    <property type="component" value="Unassembled WGS sequence"/>
</dbReference>
<dbReference type="RefSeq" id="WP_214154684.1">
    <property type="nucleotide sequence ID" value="NZ_JAHBAY010000002.1"/>
</dbReference>
<dbReference type="Gene3D" id="1.10.1660.10">
    <property type="match status" value="1"/>
</dbReference>
<sequence length="185" mass="19701">MTPALSIGDLSAATGLSAHTLRFYEQENLFVRPVARDGAGRRVYRAEDAQWLVLVTRLRDSGMALAVIAHYAALVREGEGTEKERLGLLREHQQRVQAEMDRLAAGLTAVTRKIDLYERALAGEGALPGGAAGDAVEGAGGGAVNHGVDVAERAWTGLDGECLVPAPPARAGRQLPPDRSRRRTG</sequence>
<dbReference type="EMBL" id="JAHBAY010000002">
    <property type="protein sequence ID" value="MBT0768386.1"/>
    <property type="molecule type" value="Genomic_DNA"/>
</dbReference>
<keyword evidence="5" id="KW-1185">Reference proteome</keyword>
<reference evidence="4 5" key="1">
    <citation type="submission" date="2021-05" db="EMBL/GenBank/DDBJ databases">
        <title>Kineosporia and Streptomyces sp. nov. two new marine actinobacteria isolated from Coral.</title>
        <authorList>
            <person name="Buangrab K."/>
            <person name="Sutthacheep M."/>
            <person name="Yeemin T."/>
            <person name="Harunari E."/>
            <person name="Igarashi Y."/>
            <person name="Kanchanasin P."/>
            <person name="Tanasupawat S."/>
            <person name="Phongsopitanun W."/>
        </authorList>
    </citation>
    <scope>NUCLEOTIDE SEQUENCE [LARGE SCALE GENOMIC DNA]</scope>
    <source>
        <strain evidence="4 5">J2-2</strain>
    </source>
</reference>
<dbReference type="Pfam" id="PF13411">
    <property type="entry name" value="MerR_1"/>
    <property type="match status" value="1"/>
</dbReference>
<dbReference type="PROSITE" id="PS50937">
    <property type="entry name" value="HTH_MERR_2"/>
    <property type="match status" value="1"/>
</dbReference>
<organism evidence="4 5">
    <name type="scientific">Kineosporia corallincola</name>
    <dbReference type="NCBI Taxonomy" id="2835133"/>
    <lineage>
        <taxon>Bacteria</taxon>
        <taxon>Bacillati</taxon>
        <taxon>Actinomycetota</taxon>
        <taxon>Actinomycetes</taxon>
        <taxon>Kineosporiales</taxon>
        <taxon>Kineosporiaceae</taxon>
        <taxon>Kineosporia</taxon>
    </lineage>
</organism>
<dbReference type="PANTHER" id="PTHR30204:SF98">
    <property type="entry name" value="HTH-TYPE TRANSCRIPTIONAL REGULATOR ADHR"/>
    <property type="match status" value="1"/>
</dbReference>
<dbReference type="PANTHER" id="PTHR30204">
    <property type="entry name" value="REDOX-CYCLING DRUG-SENSING TRANSCRIPTIONAL ACTIVATOR SOXR"/>
    <property type="match status" value="1"/>
</dbReference>